<dbReference type="Proteomes" id="UP000492821">
    <property type="component" value="Unassembled WGS sequence"/>
</dbReference>
<reference evidence="2" key="1">
    <citation type="journal article" date="2013" name="Genetics">
        <title>The draft genome and transcriptome of Panagrellus redivivus are shaped by the harsh demands of a free-living lifestyle.</title>
        <authorList>
            <person name="Srinivasan J."/>
            <person name="Dillman A.R."/>
            <person name="Macchietto M.G."/>
            <person name="Heikkinen L."/>
            <person name="Lakso M."/>
            <person name="Fracchia K.M."/>
            <person name="Antoshechkin I."/>
            <person name="Mortazavi A."/>
            <person name="Wong G."/>
            <person name="Sternberg P.W."/>
        </authorList>
    </citation>
    <scope>NUCLEOTIDE SEQUENCE [LARGE SCALE GENOMIC DNA]</scope>
    <source>
        <strain evidence="2">MT8872</strain>
    </source>
</reference>
<evidence type="ECO:0000313" key="3">
    <source>
        <dbReference type="WBParaSite" id="Pan_g12841.t1"/>
    </source>
</evidence>
<evidence type="ECO:0000313" key="2">
    <source>
        <dbReference type="Proteomes" id="UP000492821"/>
    </source>
</evidence>
<accession>A0A7E4UUX9</accession>
<dbReference type="WBParaSite" id="Pan_g12841.t1">
    <property type="protein sequence ID" value="Pan_g12841.t1"/>
    <property type="gene ID" value="Pan_g12841"/>
</dbReference>
<proteinExistence type="predicted"/>
<reference evidence="3" key="2">
    <citation type="submission" date="2020-10" db="UniProtKB">
        <authorList>
            <consortium name="WormBaseParasite"/>
        </authorList>
    </citation>
    <scope>IDENTIFICATION</scope>
</reference>
<protein>
    <submittedName>
        <fullName evidence="3">CUB domain-containing protein</fullName>
    </submittedName>
</protein>
<dbReference type="SUPFAM" id="SSF49599">
    <property type="entry name" value="TRAF domain-like"/>
    <property type="match status" value="2"/>
</dbReference>
<name>A0A7E4UUX9_PANRE</name>
<keyword evidence="2" id="KW-1185">Reference proteome</keyword>
<evidence type="ECO:0000256" key="1">
    <source>
        <dbReference type="SAM" id="MobiDB-lite"/>
    </source>
</evidence>
<organism evidence="2 3">
    <name type="scientific">Panagrellus redivivus</name>
    <name type="common">Microworm</name>
    <dbReference type="NCBI Taxonomy" id="6233"/>
    <lineage>
        <taxon>Eukaryota</taxon>
        <taxon>Metazoa</taxon>
        <taxon>Ecdysozoa</taxon>
        <taxon>Nematoda</taxon>
        <taxon>Chromadorea</taxon>
        <taxon>Rhabditida</taxon>
        <taxon>Tylenchina</taxon>
        <taxon>Panagrolaimomorpha</taxon>
        <taxon>Panagrolaimoidea</taxon>
        <taxon>Panagrolaimidae</taxon>
        <taxon>Panagrellus</taxon>
    </lineage>
</organism>
<dbReference type="AlphaFoldDB" id="A0A7E4UUX9"/>
<sequence length="813" mass="92348">MVGGFAAEWTFTIDRSNIETKGYFNPYYNNELPEANTNLTDHETIRSGLIIQDFSFTIRCCVHFKIDPQQSRNSVVRPISEDCCIIKFNRKTLHTYKPKQEIIEEMRTLDGITWWMQYYPCGGREEFKDYVSVCFHVHGRAINVTCLCAVSIGGVLIQMTGVATSKEDCGWRKGKCFSHQQCQLVDHNNDVIDIVCKITFETPAQMPNVALPFSLYEDTDTMTVKVDYLDLFEPCQYFQSEKRPIGFKNLMWWLKCYPNGSTVADKGYLSVFVYTNAHQLHSLCKDTTQNGCPKLASHDLIRSSSIIENGAFVIRCKVRFKKFGRTDPEQSSKNNVKQQNKNDVNPIRRDSCIVKLNRNDLDTYKPEESIIIEKQTVDGTIFIIEYYPCGNGELNKGYISVYLSVTGGPREINFSCGMSVNGVLIQLAGVGVYDGIKCWGKAQCFSHKQCRTADHNDDVIDLVCKFHFKKQLIHGSASSPALRDTPEHIPPPNRSADSLNLIETSFDVDMLVNIYRQQHPSEIELVKSLALHLTCLRDYYKHFKRSAYSTSSPDQLSDKNYYFLRCDDTPSPVQYVKDKMVFLVVSSVARRTGFRTKTPEPNEPSRFGFVPCLTYRKAACGKTWYLVFYAPLEWSAQLLDGAVSECGEDDTEVQQRFASYDNLTNHNNLNTAEQGLNNILGYPVSLFPHQNAAGTDHYGTFIKHREAYRTVNIRSQYDHLCQKLIRVAVLLDEPFKSAIFAVQQVIDRKVLPGHNTLEHSLPTVFTAVKQLLIGISNERCLVIYCNRNTALRVGNRQSAVVTVGPIKVIVVVS</sequence>
<feature type="region of interest" description="Disordered" evidence="1">
    <location>
        <begin position="477"/>
        <end position="496"/>
    </location>
</feature>